<dbReference type="PANTHER" id="PTHR41247:SF1">
    <property type="entry name" value="HTH-TYPE TRANSCRIPTIONAL REPRESSOR YCNK"/>
    <property type="match status" value="1"/>
</dbReference>
<sequence length="204" mass="21472">MALSDRSTPVSDPPTSRSESGATLPRRRLLAGLAAAGAATVAGCSGQESASISPVSIDDDQACDQCGMIVADHPGTVGQVHFEDDEPEGGRPAQFCSGTCAYTYRFDAEDEGRSPVATFLTDYSAVDQEVFEEGDDTMFSSHVESEAFARESALTVVVRSEVIGAMGPDLIPFTDDGDVDDFVAEYGGEEMPATEVDRATLEAL</sequence>
<evidence type="ECO:0000256" key="1">
    <source>
        <dbReference type="SAM" id="MobiDB-lite"/>
    </source>
</evidence>
<dbReference type="AlphaFoldDB" id="A0A1G7LJG6"/>
<evidence type="ECO:0000313" key="3">
    <source>
        <dbReference type="Proteomes" id="UP000324020"/>
    </source>
</evidence>
<accession>A0A1G7LJG6</accession>
<keyword evidence="3" id="KW-1185">Reference proteome</keyword>
<name>A0A1G7LJG6_9EURY</name>
<dbReference type="Gene3D" id="3.30.70.2050">
    <property type="match status" value="1"/>
</dbReference>
<dbReference type="RefSeq" id="WP_149798371.1">
    <property type="nucleotide sequence ID" value="NZ_FNBO01000005.1"/>
</dbReference>
<dbReference type="SUPFAM" id="SSF160387">
    <property type="entry name" value="NosL/MerB-like"/>
    <property type="match status" value="1"/>
</dbReference>
<dbReference type="InterPro" id="IPR008719">
    <property type="entry name" value="N2O_reductase_NosL"/>
</dbReference>
<proteinExistence type="predicted"/>
<feature type="region of interest" description="Disordered" evidence="1">
    <location>
        <begin position="1"/>
        <end position="25"/>
    </location>
</feature>
<feature type="compositionally biased region" description="Polar residues" evidence="1">
    <location>
        <begin position="1"/>
        <end position="20"/>
    </location>
</feature>
<dbReference type="InterPro" id="IPR006311">
    <property type="entry name" value="TAT_signal"/>
</dbReference>
<organism evidence="2 3">
    <name type="scientific">Halorubrum xinjiangense</name>
    <dbReference type="NCBI Taxonomy" id="261291"/>
    <lineage>
        <taxon>Archaea</taxon>
        <taxon>Methanobacteriati</taxon>
        <taxon>Methanobacteriota</taxon>
        <taxon>Stenosarchaea group</taxon>
        <taxon>Halobacteria</taxon>
        <taxon>Halobacteriales</taxon>
        <taxon>Haloferacaceae</taxon>
        <taxon>Halorubrum</taxon>
    </lineage>
</organism>
<dbReference type="Pfam" id="PF05573">
    <property type="entry name" value="NosL"/>
    <property type="match status" value="1"/>
</dbReference>
<reference evidence="2 3" key="1">
    <citation type="submission" date="2016-10" db="EMBL/GenBank/DDBJ databases">
        <authorList>
            <person name="Varghese N."/>
            <person name="Submissions S."/>
        </authorList>
    </citation>
    <scope>NUCLEOTIDE SEQUENCE [LARGE SCALE GENOMIC DNA]</scope>
    <source>
        <strain evidence="2 3">CGMCC 1.3527</strain>
    </source>
</reference>
<dbReference type="PANTHER" id="PTHR41247">
    <property type="entry name" value="HTH-TYPE TRANSCRIPTIONAL REPRESSOR YCNK"/>
    <property type="match status" value="1"/>
</dbReference>
<dbReference type="Proteomes" id="UP000324020">
    <property type="component" value="Unassembled WGS sequence"/>
</dbReference>
<dbReference type="EMBL" id="FNBO01000005">
    <property type="protein sequence ID" value="SDF49536.1"/>
    <property type="molecule type" value="Genomic_DNA"/>
</dbReference>
<dbReference type="OrthoDB" id="162738at2157"/>
<evidence type="ECO:0000313" key="2">
    <source>
        <dbReference type="EMBL" id="SDF49536.1"/>
    </source>
</evidence>
<gene>
    <name evidence="2" type="ORF">SAMN04488067_1053</name>
</gene>
<protein>
    <submittedName>
        <fullName evidence="2">Nitrous oxide reductase accessory protein NosL</fullName>
    </submittedName>
</protein>
<dbReference type="PROSITE" id="PS51318">
    <property type="entry name" value="TAT"/>
    <property type="match status" value="1"/>
</dbReference>